<evidence type="ECO:0000313" key="6">
    <source>
        <dbReference type="Proteomes" id="UP000774804"/>
    </source>
</evidence>
<evidence type="ECO:0000256" key="3">
    <source>
        <dbReference type="ARBA" id="ARBA00022525"/>
    </source>
</evidence>
<comment type="caution">
    <text evidence="5">The sequence shown here is derived from an EMBL/GenBank/DDBJ whole genome shotgun (WGS) entry which is preliminary data.</text>
</comment>
<evidence type="ECO:0000313" key="5">
    <source>
        <dbReference type="EMBL" id="KAG2871629.1"/>
    </source>
</evidence>
<dbReference type="VEuPathDB" id="FungiDB:PC110_g20583"/>
<dbReference type="InterPro" id="IPR045379">
    <property type="entry name" value="Crinkler_N"/>
</dbReference>
<name>A0A8T1A5S4_9STRA</name>
<accession>A0A8T1A5S4</accession>
<evidence type="ECO:0000259" key="4">
    <source>
        <dbReference type="Pfam" id="PF20147"/>
    </source>
</evidence>
<organism evidence="5 6">
    <name type="scientific">Phytophthora cactorum</name>
    <dbReference type="NCBI Taxonomy" id="29920"/>
    <lineage>
        <taxon>Eukaryota</taxon>
        <taxon>Sar</taxon>
        <taxon>Stramenopiles</taxon>
        <taxon>Oomycota</taxon>
        <taxon>Peronosporomycetes</taxon>
        <taxon>Peronosporales</taxon>
        <taxon>Peronosporaceae</taxon>
        <taxon>Phytophthora</taxon>
    </lineage>
</organism>
<feature type="domain" description="Crinkler effector protein N-terminal" evidence="4">
    <location>
        <begin position="4"/>
        <end position="112"/>
    </location>
</feature>
<comment type="subcellular location">
    <subcellularLocation>
        <location evidence="1">Host cell</location>
    </subcellularLocation>
    <subcellularLocation>
        <location evidence="2">Secreted</location>
    </subcellularLocation>
</comment>
<dbReference type="Proteomes" id="UP000774804">
    <property type="component" value="Unassembled WGS sequence"/>
</dbReference>
<dbReference type="AlphaFoldDB" id="A0A8T1A5S4"/>
<protein>
    <recommendedName>
        <fullName evidence="4">Crinkler effector protein N-terminal domain-containing protein</fullName>
    </recommendedName>
</protein>
<dbReference type="Pfam" id="PF20147">
    <property type="entry name" value="Crinkler"/>
    <property type="match status" value="1"/>
</dbReference>
<sequence>MVLLNCALVGEGSVISIIIEEWKTVALLKKAIKEEKPNDFKDVDADKLQLFLAKTDDGAWLKSKDLLRMRKGEIPNEVESRYMNEELEDPTDKICSKFPSTIPDGTIHVLVVVPEQGTSAPLVSDGGVFDRCSDPFFSQFPTVDQVGDWLEFPALRSLPKH</sequence>
<dbReference type="EMBL" id="RCMI01003712">
    <property type="protein sequence ID" value="KAG2871629.1"/>
    <property type="molecule type" value="Genomic_DNA"/>
</dbReference>
<evidence type="ECO:0000256" key="1">
    <source>
        <dbReference type="ARBA" id="ARBA00004340"/>
    </source>
</evidence>
<gene>
    <name evidence="5" type="ORF">PC115_g24798</name>
</gene>
<reference evidence="5" key="1">
    <citation type="submission" date="2018-10" db="EMBL/GenBank/DDBJ databases">
        <title>Effector identification in a new, highly contiguous assembly of the strawberry crown rot pathogen Phytophthora cactorum.</title>
        <authorList>
            <person name="Armitage A.D."/>
            <person name="Nellist C.F."/>
            <person name="Bates H."/>
            <person name="Vickerstaff R.J."/>
            <person name="Harrison R.J."/>
        </authorList>
    </citation>
    <scope>NUCLEOTIDE SEQUENCE</scope>
    <source>
        <strain evidence="5">4032</strain>
    </source>
</reference>
<dbReference type="GO" id="GO:0043657">
    <property type="term" value="C:host cell"/>
    <property type="evidence" value="ECO:0007669"/>
    <property type="project" value="UniProtKB-SubCell"/>
</dbReference>
<dbReference type="GO" id="GO:0005576">
    <property type="term" value="C:extracellular region"/>
    <property type="evidence" value="ECO:0007669"/>
    <property type="project" value="UniProtKB-SubCell"/>
</dbReference>
<evidence type="ECO:0000256" key="2">
    <source>
        <dbReference type="ARBA" id="ARBA00004613"/>
    </source>
</evidence>
<keyword evidence="3" id="KW-0964">Secreted</keyword>
<proteinExistence type="predicted"/>